<name>A0A3S0QGE8_9GAMM</name>
<dbReference type="EMBL" id="RXHI01000001">
    <property type="protein sequence ID" value="RUA23277.1"/>
    <property type="molecule type" value="Genomic_DNA"/>
</dbReference>
<protein>
    <submittedName>
        <fullName evidence="1">Uncharacterized protein</fullName>
    </submittedName>
</protein>
<proteinExistence type="predicted"/>
<reference evidence="1" key="1">
    <citation type="submission" date="2018-12" db="EMBL/GenBank/DDBJ databases">
        <authorList>
            <person name="Jadhav K."/>
            <person name="Kushwaha B."/>
            <person name="Jadhav I."/>
        </authorList>
    </citation>
    <scope>NUCLEOTIDE SEQUENCE [LARGE SCALE GENOMIC DNA]</scope>
    <source>
        <strain evidence="1">SBS 10</strain>
    </source>
</reference>
<gene>
    <name evidence="1" type="ORF">DSL92_00685</name>
</gene>
<comment type="caution">
    <text evidence="1">The sequence shown here is derived from an EMBL/GenBank/DDBJ whole genome shotgun (WGS) entry which is preliminary data.</text>
</comment>
<evidence type="ECO:0000313" key="1">
    <source>
        <dbReference type="EMBL" id="RUA23277.1"/>
    </source>
</evidence>
<sequence>MLHALLSGRPHLVSDFIERARCRFAMIGDSQHRHSTVGVELDDLAVEPVLQNVVTEASLITPVRRARRWPLRARPSRSPPAPGPSSHYAGEMYPHKAFVDQRLNAAIEGIADLFKATSRSSSSRISSNGGRSVR</sequence>
<dbReference type="AlphaFoldDB" id="A0A3S0QGE8"/>
<accession>A0A3S0QGE8</accession>
<organism evidence="1">
    <name type="scientific">Billgrantia gudaonensis</name>
    <dbReference type="NCBI Taxonomy" id="376427"/>
    <lineage>
        <taxon>Bacteria</taxon>
        <taxon>Pseudomonadati</taxon>
        <taxon>Pseudomonadota</taxon>
        <taxon>Gammaproteobacteria</taxon>
        <taxon>Oceanospirillales</taxon>
        <taxon>Halomonadaceae</taxon>
        <taxon>Billgrantia</taxon>
    </lineage>
</organism>